<protein>
    <submittedName>
        <fullName evidence="3">SnoaL-like domain</fullName>
    </submittedName>
</protein>
<evidence type="ECO:0000259" key="2">
    <source>
        <dbReference type="Pfam" id="PF12680"/>
    </source>
</evidence>
<reference evidence="4" key="1">
    <citation type="submission" date="2016-06" db="EMBL/GenBank/DDBJ databases">
        <title>Complete genome sequence of Actinoalloteichus fjordicus DSM 46855 (=ADI127-17), type strain of the new species Actinoalloteichus fjordicus.</title>
        <authorList>
            <person name="Ruckert C."/>
            <person name="Nouioui I."/>
            <person name="Willmese J."/>
            <person name="van Wezel G."/>
            <person name="Klenk H.-P."/>
            <person name="Kalinowski J."/>
            <person name="Zotchev S.B."/>
        </authorList>
    </citation>
    <scope>NUCLEOTIDE SEQUENCE [LARGE SCALE GENOMIC DNA]</scope>
    <source>
        <strain evidence="4">ADI127-7</strain>
    </source>
</reference>
<keyword evidence="4" id="KW-1185">Reference proteome</keyword>
<dbReference type="Proteomes" id="UP000185511">
    <property type="component" value="Chromosome"/>
</dbReference>
<organism evidence="3 4">
    <name type="scientific">Actinoalloteichus fjordicus</name>
    <dbReference type="NCBI Taxonomy" id="1612552"/>
    <lineage>
        <taxon>Bacteria</taxon>
        <taxon>Bacillati</taxon>
        <taxon>Actinomycetota</taxon>
        <taxon>Actinomycetes</taxon>
        <taxon>Pseudonocardiales</taxon>
        <taxon>Pseudonocardiaceae</taxon>
        <taxon>Actinoalloteichus</taxon>
    </lineage>
</organism>
<feature type="domain" description="SnoaL-like" evidence="2">
    <location>
        <begin position="3"/>
        <end position="109"/>
    </location>
</feature>
<name>A0AAC9LDT8_9PSEU</name>
<evidence type="ECO:0000256" key="1">
    <source>
        <dbReference type="SAM" id="MobiDB-lite"/>
    </source>
</evidence>
<dbReference type="AlphaFoldDB" id="A0AAC9LDT8"/>
<feature type="region of interest" description="Disordered" evidence="1">
    <location>
        <begin position="106"/>
        <end position="153"/>
    </location>
</feature>
<dbReference type="Gene3D" id="3.10.450.50">
    <property type="match status" value="1"/>
</dbReference>
<sequence>MISAFVAAMEAKDLSAVVDMIDRDVELTVALSFTGEPEPAARFVGDEQVLGYLTGVFTNMATIDFVDERVSVTADGATSFRQANGDFTTADGRPYRNAYVVRLDGHEGRLPRSRSTATRSPTARPSAIRPADARPRPGRHSVPRGPCAVPNRE</sequence>
<dbReference type="EMBL" id="CP016076">
    <property type="protein sequence ID" value="APU14867.1"/>
    <property type="molecule type" value="Genomic_DNA"/>
</dbReference>
<dbReference type="KEGG" id="acad:UA74_14045"/>
<dbReference type="Pfam" id="PF12680">
    <property type="entry name" value="SnoaL_2"/>
    <property type="match status" value="1"/>
</dbReference>
<feature type="compositionally biased region" description="Polar residues" evidence="1">
    <location>
        <begin position="113"/>
        <end position="123"/>
    </location>
</feature>
<evidence type="ECO:0000313" key="3">
    <source>
        <dbReference type="EMBL" id="APU14867.1"/>
    </source>
</evidence>
<evidence type="ECO:0000313" key="4">
    <source>
        <dbReference type="Proteomes" id="UP000185511"/>
    </source>
</evidence>
<dbReference type="SUPFAM" id="SSF54427">
    <property type="entry name" value="NTF2-like"/>
    <property type="match status" value="1"/>
</dbReference>
<dbReference type="InterPro" id="IPR032710">
    <property type="entry name" value="NTF2-like_dom_sf"/>
</dbReference>
<dbReference type="InterPro" id="IPR037401">
    <property type="entry name" value="SnoaL-like"/>
</dbReference>
<proteinExistence type="predicted"/>
<accession>A0AAC9LDT8</accession>
<gene>
    <name evidence="3" type="ORF">UA74_14045</name>
</gene>